<comment type="function">
    <text evidence="8">Required for the formation of a threonylcarbamoyl group on adenosine at position 37 (t(6)A37) in tRNAs that read codons beginning with adenine. Is involved in the transfer of the threonylcarbamoyl moiety of threonylcarbamoyl-AMP (TC-AMP) to the N6 group of A37, together with TsaE and TsaB. TsaD likely plays a direct catalytic role in this reaction.</text>
</comment>
<protein>
    <recommendedName>
        <fullName evidence="8">tRNA N6-adenosine threonylcarbamoyltransferase</fullName>
        <ecNumber evidence="8">2.3.1.234</ecNumber>
    </recommendedName>
    <alternativeName>
        <fullName evidence="8">N6-L-threonylcarbamoyladenine synthase</fullName>
        <shortName evidence="8">t(6)A synthase</shortName>
    </alternativeName>
    <alternativeName>
        <fullName evidence="8">t(6)A37 threonylcarbamoyladenosine biosynthesis protein TsaD</fullName>
    </alternativeName>
    <alternativeName>
        <fullName evidence="8">tRNA threonylcarbamoyladenosine biosynthesis protein TsaD</fullName>
    </alternativeName>
</protein>
<dbReference type="HOGENOM" id="CLU_023208_0_2_9"/>
<dbReference type="NCBIfam" id="TIGR03723">
    <property type="entry name" value="T6A_TsaD_YgjD"/>
    <property type="match status" value="1"/>
</dbReference>
<feature type="binding site" evidence="8">
    <location>
        <position position="169"/>
    </location>
    <ligand>
        <name>substrate</name>
    </ligand>
</feature>
<dbReference type="AlphaFoldDB" id="F6DUF9"/>
<dbReference type="GO" id="GO:0002949">
    <property type="term" value="P:tRNA threonylcarbamoyladenosine modification"/>
    <property type="evidence" value="ECO:0007669"/>
    <property type="project" value="UniProtKB-UniRule"/>
</dbReference>
<evidence type="ECO:0000256" key="9">
    <source>
        <dbReference type="SAM" id="MobiDB-lite"/>
    </source>
</evidence>
<keyword evidence="11" id="KW-0645">Protease</keyword>
<dbReference type="InterPro" id="IPR017860">
    <property type="entry name" value="Peptidase_M22_CS"/>
</dbReference>
<dbReference type="Pfam" id="PF00814">
    <property type="entry name" value="TsaD"/>
    <property type="match status" value="1"/>
</dbReference>
<dbReference type="OrthoDB" id="9806197at2"/>
<evidence type="ECO:0000313" key="11">
    <source>
        <dbReference type="EMBL" id="AEG59026.1"/>
    </source>
</evidence>
<dbReference type="Proteomes" id="UP000009234">
    <property type="component" value="Chromosome"/>
</dbReference>
<dbReference type="GO" id="GO:0061711">
    <property type="term" value="F:tRNA N(6)-L-threonylcarbamoyladenine synthase activity"/>
    <property type="evidence" value="ECO:0007669"/>
    <property type="project" value="UniProtKB-EC"/>
</dbReference>
<evidence type="ECO:0000256" key="7">
    <source>
        <dbReference type="ARBA" id="ARBA00048117"/>
    </source>
</evidence>
<dbReference type="GO" id="GO:0008233">
    <property type="term" value="F:peptidase activity"/>
    <property type="evidence" value="ECO:0007669"/>
    <property type="project" value="UniProtKB-KW"/>
</dbReference>
<keyword evidence="5 8" id="KW-0408">Iron</keyword>
<evidence type="ECO:0000259" key="10">
    <source>
        <dbReference type="Pfam" id="PF00814"/>
    </source>
</evidence>
<name>F6DUF9_DESRL</name>
<dbReference type="EC" id="2.3.1.234" evidence="8"/>
<dbReference type="HAMAP" id="MF_01445">
    <property type="entry name" value="TsaD"/>
    <property type="match status" value="1"/>
</dbReference>
<feature type="region of interest" description="Disordered" evidence="9">
    <location>
        <begin position="340"/>
        <end position="360"/>
    </location>
</feature>
<feature type="binding site" evidence="8">
    <location>
        <position position="304"/>
    </location>
    <ligand>
        <name>Fe cation</name>
        <dbReference type="ChEBI" id="CHEBI:24875"/>
    </ligand>
</feature>
<dbReference type="GO" id="GO:0005737">
    <property type="term" value="C:cytoplasm"/>
    <property type="evidence" value="ECO:0007669"/>
    <property type="project" value="UniProtKB-SubCell"/>
</dbReference>
<dbReference type="NCBIfam" id="TIGR00329">
    <property type="entry name" value="gcp_kae1"/>
    <property type="match status" value="1"/>
</dbReference>
<comment type="similarity">
    <text evidence="8">Belongs to the KAE1 / TsaD family.</text>
</comment>
<dbReference type="eggNOG" id="COG0533">
    <property type="taxonomic scope" value="Bacteria"/>
</dbReference>
<comment type="catalytic activity">
    <reaction evidence="7 8">
        <text>L-threonylcarbamoyladenylate + adenosine(37) in tRNA = N(6)-L-threonylcarbamoyladenosine(37) in tRNA + AMP + H(+)</text>
        <dbReference type="Rhea" id="RHEA:37059"/>
        <dbReference type="Rhea" id="RHEA-COMP:10162"/>
        <dbReference type="Rhea" id="RHEA-COMP:10163"/>
        <dbReference type="ChEBI" id="CHEBI:15378"/>
        <dbReference type="ChEBI" id="CHEBI:73682"/>
        <dbReference type="ChEBI" id="CHEBI:74411"/>
        <dbReference type="ChEBI" id="CHEBI:74418"/>
        <dbReference type="ChEBI" id="CHEBI:456215"/>
        <dbReference type="EC" id="2.3.1.234"/>
    </reaction>
</comment>
<dbReference type="GO" id="GO:0006508">
    <property type="term" value="P:proteolysis"/>
    <property type="evidence" value="ECO:0007669"/>
    <property type="project" value="UniProtKB-KW"/>
</dbReference>
<organism evidence="11 12">
    <name type="scientific">Desulforamulus ruminis (strain ATCC 23193 / DSM 2154 / NCIMB 8452 / DL)</name>
    <name type="common">Desulfotomaculum ruminis</name>
    <dbReference type="NCBI Taxonomy" id="696281"/>
    <lineage>
        <taxon>Bacteria</taxon>
        <taxon>Bacillati</taxon>
        <taxon>Bacillota</taxon>
        <taxon>Clostridia</taxon>
        <taxon>Eubacteriales</taxon>
        <taxon>Peptococcaceae</taxon>
        <taxon>Desulforamulus</taxon>
    </lineage>
</organism>
<dbReference type="InterPro" id="IPR022450">
    <property type="entry name" value="TsaD"/>
</dbReference>
<dbReference type="EMBL" id="CP002780">
    <property type="protein sequence ID" value="AEG59026.1"/>
    <property type="molecule type" value="Genomic_DNA"/>
</dbReference>
<reference evidence="12" key="1">
    <citation type="submission" date="2011-05" db="EMBL/GenBank/DDBJ databases">
        <title>Complete sequence of Desulfotomaculum ruminis DSM 2154.</title>
        <authorList>
            <person name="Lucas S."/>
            <person name="Copeland A."/>
            <person name="Lapidus A."/>
            <person name="Cheng J.-F."/>
            <person name="Goodwin L."/>
            <person name="Pitluck S."/>
            <person name="Lu M."/>
            <person name="Detter J.C."/>
            <person name="Han C."/>
            <person name="Tapia R."/>
            <person name="Land M."/>
            <person name="Hauser L."/>
            <person name="Kyrpides N."/>
            <person name="Ivanova N."/>
            <person name="Mikhailova N."/>
            <person name="Pagani I."/>
            <person name="Stams A.J.M."/>
            <person name="Plugge C.M."/>
            <person name="Muyzer G."/>
            <person name="Kuever J."/>
            <person name="Parshina S.N."/>
            <person name="Ivanova A.E."/>
            <person name="Nazina T.N."/>
            <person name="Brambilla E."/>
            <person name="Spring S."/>
            <person name="Klenk H.-P."/>
            <person name="Woyke T."/>
        </authorList>
    </citation>
    <scope>NUCLEOTIDE SEQUENCE [LARGE SCALE GENOMIC DNA]</scope>
    <source>
        <strain evidence="12">ATCC 23193 / DSM 2154 / NCIB 8452 / DL</strain>
    </source>
</reference>
<keyword evidence="12" id="KW-1185">Reference proteome</keyword>
<dbReference type="PANTHER" id="PTHR11735">
    <property type="entry name" value="TRNA N6-ADENOSINE THREONYLCARBAMOYLTRANSFERASE"/>
    <property type="match status" value="1"/>
</dbReference>
<comment type="subcellular location">
    <subcellularLocation>
        <location evidence="8">Cytoplasm</location>
    </subcellularLocation>
</comment>
<dbReference type="PROSITE" id="PS01016">
    <property type="entry name" value="GLYCOPROTEASE"/>
    <property type="match status" value="1"/>
</dbReference>
<gene>
    <name evidence="8" type="primary">tsaD</name>
    <name evidence="11" type="ordered locus">Desru_0743</name>
</gene>
<reference evidence="11 12" key="2">
    <citation type="journal article" date="2012" name="Stand. Genomic Sci.">
        <title>Complete genome sequence of the sulfate-reducing firmicute Desulfotomaculum ruminis type strain (DL(T)).</title>
        <authorList>
            <person name="Spring S."/>
            <person name="Visser M."/>
            <person name="Lu M."/>
            <person name="Copeland A."/>
            <person name="Lapidus A."/>
            <person name="Lucas S."/>
            <person name="Cheng J.F."/>
            <person name="Han C."/>
            <person name="Tapia R."/>
            <person name="Goodwin L.A."/>
            <person name="Pitluck S."/>
            <person name="Ivanova N."/>
            <person name="Land M."/>
            <person name="Hauser L."/>
            <person name="Larimer F."/>
            <person name="Rohde M."/>
            <person name="Goker M."/>
            <person name="Detter J.C."/>
            <person name="Kyrpides N.C."/>
            <person name="Woyke T."/>
            <person name="Schaap P.J."/>
            <person name="Plugge C.M."/>
            <person name="Muyzer G."/>
            <person name="Kuever J."/>
            <person name="Pereira I.A."/>
            <person name="Parshina S.N."/>
            <person name="Bernier-Latmani R."/>
            <person name="Stams A.J."/>
            <person name="Klenk H.P."/>
        </authorList>
    </citation>
    <scope>NUCLEOTIDE SEQUENCE [LARGE SCALE GENOMIC DNA]</scope>
    <source>
        <strain evidence="12">ATCC 23193 / DSM 2154 / NCIB 8452 / DL</strain>
    </source>
</reference>
<feature type="binding site" evidence="8">
    <location>
        <position position="117"/>
    </location>
    <ligand>
        <name>Fe cation</name>
        <dbReference type="ChEBI" id="CHEBI:24875"/>
    </ligand>
</feature>
<feature type="binding site" evidence="8">
    <location>
        <position position="113"/>
    </location>
    <ligand>
        <name>Fe cation</name>
        <dbReference type="ChEBI" id="CHEBI:24875"/>
    </ligand>
</feature>
<sequence length="360" mass="38226">MSITVLGIETSCDETSAAILVDGVDLRSNIIASQIDTHKKFGGVVPEVASRKHLENVNPVILEALDKAGATLADLDAVAVTYGPGLVGALLVGVAAAKALAYALDIPLIGVNHLEGHISANFLVRPELEFPLLCLVVSGGHTDLVYMPHRGSYQLLGRTRDDAAGEAFDKVARAMGLGYPGGPLIDKLSKEGDPNAIKLPRAFLEEGSLDFSFSGLKSAVLNYLNRAGQRKEEVNKADLAASFQRAVVEVLVEKTFIAAQGCGVKTIMLAGGVAANRSLRERLLLRAAEAGCRVVFPPLDLCTDNAAMIACAGYYKYLRSDFAGLTLNAVPGLALGQDQYEGPENQGQMSLESRHKEKKI</sequence>
<dbReference type="FunFam" id="3.30.420.40:FF:000012">
    <property type="entry name" value="tRNA N6-adenosine threonylcarbamoyltransferase"/>
    <property type="match status" value="1"/>
</dbReference>
<dbReference type="RefSeq" id="WP_013840800.1">
    <property type="nucleotide sequence ID" value="NC_015589.1"/>
</dbReference>
<keyword evidence="2 8" id="KW-0808">Transferase</keyword>
<keyword evidence="6 8" id="KW-0012">Acyltransferase</keyword>
<dbReference type="PRINTS" id="PR00789">
    <property type="entry name" value="OSIALOPTASE"/>
</dbReference>
<evidence type="ECO:0000256" key="6">
    <source>
        <dbReference type="ARBA" id="ARBA00023315"/>
    </source>
</evidence>
<evidence type="ECO:0000256" key="8">
    <source>
        <dbReference type="HAMAP-Rule" id="MF_01445"/>
    </source>
</evidence>
<dbReference type="InterPro" id="IPR000905">
    <property type="entry name" value="Gcp-like_dom"/>
</dbReference>
<feature type="binding site" evidence="8">
    <location>
        <position position="186"/>
    </location>
    <ligand>
        <name>substrate</name>
    </ligand>
</feature>
<dbReference type="SUPFAM" id="SSF53067">
    <property type="entry name" value="Actin-like ATPase domain"/>
    <property type="match status" value="2"/>
</dbReference>
<evidence type="ECO:0000256" key="4">
    <source>
        <dbReference type="ARBA" id="ARBA00022723"/>
    </source>
</evidence>
<dbReference type="CDD" id="cd24133">
    <property type="entry name" value="ASKHA_NBD_TsaD_bac"/>
    <property type="match status" value="1"/>
</dbReference>
<evidence type="ECO:0000256" key="3">
    <source>
        <dbReference type="ARBA" id="ARBA00022694"/>
    </source>
</evidence>
<accession>F6DUF9</accession>
<dbReference type="InterPro" id="IPR017861">
    <property type="entry name" value="KAE1/TsaD"/>
</dbReference>
<comment type="cofactor">
    <cofactor evidence="8">
        <name>Fe(2+)</name>
        <dbReference type="ChEBI" id="CHEBI:29033"/>
    </cofactor>
    <text evidence="8">Binds 1 Fe(2+) ion per subunit.</text>
</comment>
<dbReference type="STRING" id="696281.Desru_0743"/>
<dbReference type="PANTHER" id="PTHR11735:SF6">
    <property type="entry name" value="TRNA N6-ADENOSINE THREONYLCARBAMOYLTRANSFERASE, MITOCHONDRIAL"/>
    <property type="match status" value="1"/>
</dbReference>
<dbReference type="InterPro" id="IPR043129">
    <property type="entry name" value="ATPase_NBD"/>
</dbReference>
<proteinExistence type="inferred from homology"/>
<evidence type="ECO:0000313" key="12">
    <source>
        <dbReference type="Proteomes" id="UP000009234"/>
    </source>
</evidence>
<dbReference type="GO" id="GO:0005506">
    <property type="term" value="F:iron ion binding"/>
    <property type="evidence" value="ECO:0007669"/>
    <property type="project" value="UniProtKB-UniRule"/>
</dbReference>
<feature type="binding site" evidence="8">
    <location>
        <begin position="136"/>
        <end position="140"/>
    </location>
    <ligand>
        <name>substrate</name>
    </ligand>
</feature>
<keyword evidence="4 8" id="KW-0479">Metal-binding</keyword>
<feature type="binding site" evidence="8">
    <location>
        <position position="182"/>
    </location>
    <ligand>
        <name>substrate</name>
    </ligand>
</feature>
<keyword evidence="3 8" id="KW-0819">tRNA processing</keyword>
<evidence type="ECO:0000256" key="5">
    <source>
        <dbReference type="ARBA" id="ARBA00023004"/>
    </source>
</evidence>
<feature type="domain" description="Gcp-like" evidence="10">
    <location>
        <begin position="26"/>
        <end position="310"/>
    </location>
</feature>
<dbReference type="FunFam" id="3.30.420.40:FF:000040">
    <property type="entry name" value="tRNA N6-adenosine threonylcarbamoyltransferase"/>
    <property type="match status" value="1"/>
</dbReference>
<evidence type="ECO:0000256" key="2">
    <source>
        <dbReference type="ARBA" id="ARBA00022679"/>
    </source>
</evidence>
<feature type="binding site" evidence="8">
    <location>
        <position position="276"/>
    </location>
    <ligand>
        <name>substrate</name>
    </ligand>
</feature>
<keyword evidence="11" id="KW-0378">Hydrolase</keyword>
<keyword evidence="1 8" id="KW-0963">Cytoplasm</keyword>
<dbReference type="Gene3D" id="3.30.420.40">
    <property type="match status" value="2"/>
</dbReference>
<dbReference type="KEGG" id="dru:Desru_0743"/>
<evidence type="ECO:0000256" key="1">
    <source>
        <dbReference type="ARBA" id="ARBA00022490"/>
    </source>
</evidence>